<dbReference type="Gene3D" id="3.30.70.1060">
    <property type="entry name" value="Dimeric alpha+beta barrel"/>
    <property type="match status" value="1"/>
</dbReference>
<dbReference type="RefSeq" id="WP_358137245.1">
    <property type="nucleotide sequence ID" value="NZ_JBFALK010000015.1"/>
</dbReference>
<dbReference type="InterPro" id="IPR011008">
    <property type="entry name" value="Dimeric_a/b-barrel"/>
</dbReference>
<evidence type="ECO:0000256" key="1">
    <source>
        <dbReference type="ARBA" id="ARBA00007689"/>
    </source>
</evidence>
<evidence type="ECO:0000259" key="2">
    <source>
        <dbReference type="Pfam" id="PF03795"/>
    </source>
</evidence>
<protein>
    <submittedName>
        <fullName evidence="3">YciI family protein</fullName>
    </submittedName>
</protein>
<keyword evidence="4" id="KW-1185">Reference proteome</keyword>
<organism evidence="3 4">
    <name type="scientific">Microtetraspora glauca</name>
    <dbReference type="NCBI Taxonomy" id="1996"/>
    <lineage>
        <taxon>Bacteria</taxon>
        <taxon>Bacillati</taxon>
        <taxon>Actinomycetota</taxon>
        <taxon>Actinomycetes</taxon>
        <taxon>Streptosporangiales</taxon>
        <taxon>Streptosporangiaceae</taxon>
        <taxon>Microtetraspora</taxon>
    </lineage>
</organism>
<proteinExistence type="inferred from homology"/>
<dbReference type="Pfam" id="PF03795">
    <property type="entry name" value="YCII"/>
    <property type="match status" value="1"/>
</dbReference>
<evidence type="ECO:0000313" key="4">
    <source>
        <dbReference type="Proteomes" id="UP001551675"/>
    </source>
</evidence>
<comment type="caution">
    <text evidence="3">The sequence shown here is derived from an EMBL/GenBank/DDBJ whole genome shotgun (WGS) entry which is preliminary data.</text>
</comment>
<reference evidence="3 4" key="1">
    <citation type="submission" date="2024-06" db="EMBL/GenBank/DDBJ databases">
        <title>The Natural Products Discovery Center: Release of the First 8490 Sequenced Strains for Exploring Actinobacteria Biosynthetic Diversity.</title>
        <authorList>
            <person name="Kalkreuter E."/>
            <person name="Kautsar S.A."/>
            <person name="Yang D."/>
            <person name="Bader C.D."/>
            <person name="Teijaro C.N."/>
            <person name="Fluegel L."/>
            <person name="Davis C.M."/>
            <person name="Simpson J.R."/>
            <person name="Lauterbach L."/>
            <person name="Steele A.D."/>
            <person name="Gui C."/>
            <person name="Meng S."/>
            <person name="Li G."/>
            <person name="Viehrig K."/>
            <person name="Ye F."/>
            <person name="Su P."/>
            <person name="Kiefer A.F."/>
            <person name="Nichols A."/>
            <person name="Cepeda A.J."/>
            <person name="Yan W."/>
            <person name="Fan B."/>
            <person name="Jiang Y."/>
            <person name="Adhikari A."/>
            <person name="Zheng C.-J."/>
            <person name="Schuster L."/>
            <person name="Cowan T.M."/>
            <person name="Smanski M.J."/>
            <person name="Chevrette M.G."/>
            <person name="De Carvalho L.P.S."/>
            <person name="Shen B."/>
        </authorList>
    </citation>
    <scope>NUCLEOTIDE SEQUENCE [LARGE SCALE GENOMIC DNA]</scope>
    <source>
        <strain evidence="3 4">NPDC050100</strain>
    </source>
</reference>
<sequence>MIMMYGSQQDYDVLTGTPADDKPAWSAEDVAAMHAFMESWNNDLVESGEFVDARGLAAPAHARRVRLRDGVPVVTDGPYPETKEVLAGYTIVECASFDRATEIAARLANTPHPADATLDHEWYVDVRPIEGHGEMEA</sequence>
<dbReference type="PANTHER" id="PTHR35174:SF3">
    <property type="entry name" value="BLL7171 PROTEIN"/>
    <property type="match status" value="1"/>
</dbReference>
<feature type="domain" description="YCII-related" evidence="2">
    <location>
        <begin position="22"/>
        <end position="108"/>
    </location>
</feature>
<dbReference type="InterPro" id="IPR005545">
    <property type="entry name" value="YCII"/>
</dbReference>
<comment type="similarity">
    <text evidence="1">Belongs to the YciI family.</text>
</comment>
<dbReference type="EMBL" id="JBFALK010000015">
    <property type="protein sequence ID" value="MEV0972234.1"/>
    <property type="molecule type" value="Genomic_DNA"/>
</dbReference>
<accession>A0ABV3GKR5</accession>
<dbReference type="Proteomes" id="UP001551675">
    <property type="component" value="Unassembled WGS sequence"/>
</dbReference>
<dbReference type="PANTHER" id="PTHR35174">
    <property type="entry name" value="BLL7171 PROTEIN-RELATED"/>
    <property type="match status" value="1"/>
</dbReference>
<dbReference type="SUPFAM" id="SSF54909">
    <property type="entry name" value="Dimeric alpha+beta barrel"/>
    <property type="match status" value="1"/>
</dbReference>
<name>A0ABV3GKR5_MICGL</name>
<gene>
    <name evidence="3" type="ORF">AB0I59_26850</name>
</gene>
<evidence type="ECO:0000313" key="3">
    <source>
        <dbReference type="EMBL" id="MEV0972234.1"/>
    </source>
</evidence>